<feature type="transmembrane region" description="Helical" evidence="7">
    <location>
        <begin position="263"/>
        <end position="285"/>
    </location>
</feature>
<dbReference type="PROSITE" id="PS50893">
    <property type="entry name" value="ABC_TRANSPORTER_2"/>
    <property type="match status" value="2"/>
</dbReference>
<dbReference type="CDD" id="cd03263">
    <property type="entry name" value="ABC_subfamily_A"/>
    <property type="match status" value="2"/>
</dbReference>
<dbReference type="GeneID" id="115625702"/>
<evidence type="ECO:0000256" key="2">
    <source>
        <dbReference type="ARBA" id="ARBA00022692"/>
    </source>
</evidence>
<dbReference type="InterPro" id="IPR026082">
    <property type="entry name" value="ABCA"/>
</dbReference>
<dbReference type="OrthoDB" id="8061355at2759"/>
<protein>
    <submittedName>
        <fullName evidence="10">ATP-binding cassette sub-family A member 17 isoform X1</fullName>
    </submittedName>
</protein>
<feature type="domain" description="ABC transporter" evidence="8">
    <location>
        <begin position="1247"/>
        <end position="1482"/>
    </location>
</feature>
<evidence type="ECO:0000259" key="8">
    <source>
        <dbReference type="PROSITE" id="PS50893"/>
    </source>
</evidence>
<feature type="transmembrane region" description="Helical" evidence="7">
    <location>
        <begin position="1066"/>
        <end position="1088"/>
    </location>
</feature>
<dbReference type="RefSeq" id="XP_030376703.1">
    <property type="nucleotide sequence ID" value="XM_030520843.1"/>
</dbReference>
<dbReference type="InterPro" id="IPR027417">
    <property type="entry name" value="P-loop_NTPase"/>
</dbReference>
<sequence length="1581" mass="181345">MDCSRYRLFWVFWRKNYLQLHFSALPLGVICIAFVLIQYSVIITTKTIAYNGTTEFQTKDYNVLKELYFPANEDDLIYYAPISTNVDLLIDLLRLELQIIPERFRNFNNSEEMQLEMEHSCRGTCFAINFQNLPERGSSEPFQYTLSSNRMRILPNIRFVNDKEINIEKDDDEYIRIGFLSLQHTLDRQYMNYQQVSDDFEMLLNSMPNGRLNSTNSNHLIYSGTLFSVLFNVLLLASFLVPLVEEKQNGLKEFLNLVTPMSFLNGLTFALIRLLCYVIYLVAVLSVGYSYGAVNSGYMLLLYFLYIVATMSYAYLVSVCFHSVYYAKIGGLALLTIPYIFNFVRSWATSLALCFFSTNTFLEGLDVFQTFSNKHKIFSCGDLFREIKDDSSPVFSVYALLVCQTILYALLYNYLVNVFPGPGGLKRPFLFFLKSATYKKRRRNEYTTSPRGTDAIILTDLCKKFQTTKGETSIADNLNMTIKNKEITVLLGHNGAGKTTMLNMIMGLVPKDAGNIVVCSEGEVFSYRHLIGFCPQHSVFMNYMTCREHLTFFAQLRGTPKSQADTWADSKLKKLNLSDKAQEYGYALSGGMKRRLSLGIALAGNTKIVVLDEPSSGLDIESRRELWDILLNLRKEKAILVTTHYMEEAEVLGDTICILADGKLQCNGSTLKLKRDSGSGYRLKLQGSEENLKQQEALQLVQSHLSEASLLNYVKPTLSISLPYNCTHKYNDMLKELETESHKLGIDNISISDTTLEDVFLNCAGSTDEVDTPGSVSSKEPLLTPYIRMQEDQLPNLKQLFRAIVYKKWTYLFNEWKYALLMLIVPVVAVGFAIGLLEFMSIVTNNGVLHIKLNEMRTGSVFIHNPDGRDLELENLLRQQIEDNNITAKTFRLRGYNNINEEILALKNENLAFFLEDVIGIVDMKGDSEDSGRPTLQIYYAGNRHHSSVVLINLIDSTILKRQRPNANIEASYLPIRRYVTDISSTRLEYYTVIVSVAMFFSMFYYLSLPFREHANGFRQLQAMSSSTFWISTFVFDVLLHLCVCFVMWIFQYIIMPSELYPKQDVFAIMWSIFFYGLSYLPVLYILANSFKSVSTIATYLLLMLILSSIIPLITSNNLQAINQYETEILFLRFLPDFNLNHQLRMINENFLARRRDHQADQLSIDTFFVYAVVVWGISMFVLISILENIYKCESIKRFFQDLSCKSKVTGPQTDDDVVDEVAREKDHVGRLISHGSDESVFNDYSLLVSNLRRRYHYKLAVNGISFAVKRGECFGLLGVNGAGKTTTFQMITANLAIDGGNVEIDRIDIRRHEAEYRHRYGYCPQYDALNKFMTAEQSLRFMGLMRNLKISENSCQNLQNNVDYWLDKMNLEKYRHVPVRYYSGGTKRKLLAAMAMIGGPSLVLLDEPTTGVDPKSRRFLWKCIQDFQKRGRTVVLSSHSMDECEELCNRLAIMANGSFKCLNHICALKRLGGFTIKVKLKPDVDTEENVEAITKKLKNNFNGLELRENHAGNLTYIVRTKEQIIWSHVFKICEEYFVGLFSDTVEYYSVNACTLEDIFLKFERQQKDSNVVLEIEPKLC</sequence>
<comment type="subcellular location">
    <subcellularLocation>
        <location evidence="1">Membrane</location>
        <topology evidence="1">Multi-pass membrane protein</topology>
    </subcellularLocation>
</comment>
<feature type="domain" description="ABC transporter" evidence="8">
    <location>
        <begin position="456"/>
        <end position="686"/>
    </location>
</feature>
<keyword evidence="6 7" id="KW-0472">Membrane</keyword>
<evidence type="ECO:0000256" key="7">
    <source>
        <dbReference type="SAM" id="Phobius"/>
    </source>
</evidence>
<dbReference type="InterPro" id="IPR003593">
    <property type="entry name" value="AAA+_ATPase"/>
</dbReference>
<dbReference type="GO" id="GO:0140359">
    <property type="term" value="F:ABC-type transporter activity"/>
    <property type="evidence" value="ECO:0007669"/>
    <property type="project" value="InterPro"/>
</dbReference>
<evidence type="ECO:0000313" key="9">
    <source>
        <dbReference type="Proteomes" id="UP000504634"/>
    </source>
</evidence>
<name>A0A6J2TNK8_DROLE</name>
<dbReference type="Pfam" id="PF00005">
    <property type="entry name" value="ABC_tran"/>
    <property type="match status" value="2"/>
</dbReference>
<feature type="transmembrane region" description="Helical" evidence="7">
    <location>
        <begin position="323"/>
        <end position="341"/>
    </location>
</feature>
<organism evidence="9 10">
    <name type="scientific">Drosophila lebanonensis</name>
    <name type="common">Fruit fly</name>
    <name type="synonym">Scaptodrosophila lebanonensis</name>
    <dbReference type="NCBI Taxonomy" id="7225"/>
    <lineage>
        <taxon>Eukaryota</taxon>
        <taxon>Metazoa</taxon>
        <taxon>Ecdysozoa</taxon>
        <taxon>Arthropoda</taxon>
        <taxon>Hexapoda</taxon>
        <taxon>Insecta</taxon>
        <taxon>Pterygota</taxon>
        <taxon>Neoptera</taxon>
        <taxon>Endopterygota</taxon>
        <taxon>Diptera</taxon>
        <taxon>Brachycera</taxon>
        <taxon>Muscomorpha</taxon>
        <taxon>Ephydroidea</taxon>
        <taxon>Drosophilidae</taxon>
        <taxon>Scaptodrosophila</taxon>
    </lineage>
</organism>
<keyword evidence="2 7" id="KW-0812">Transmembrane</keyword>
<dbReference type="PANTHER" id="PTHR19229:SF250">
    <property type="entry name" value="ABC TRANSPORTER DOMAIN-CONTAINING PROTEIN-RELATED"/>
    <property type="match status" value="1"/>
</dbReference>
<keyword evidence="9" id="KW-1185">Reference proteome</keyword>
<keyword evidence="4 10" id="KW-0067">ATP-binding</keyword>
<proteinExistence type="predicted"/>
<dbReference type="GO" id="GO:0005524">
    <property type="term" value="F:ATP binding"/>
    <property type="evidence" value="ECO:0007669"/>
    <property type="project" value="UniProtKB-KW"/>
</dbReference>
<feature type="transmembrane region" description="Helical" evidence="7">
    <location>
        <begin position="1163"/>
        <end position="1187"/>
    </location>
</feature>
<dbReference type="CTD" id="34783"/>
<dbReference type="SMART" id="SM00382">
    <property type="entry name" value="AAA"/>
    <property type="match status" value="2"/>
</dbReference>
<gene>
    <name evidence="10" type="primary">LOC115625702</name>
</gene>
<dbReference type="Pfam" id="PF23321">
    <property type="entry name" value="R1_ABCA1"/>
    <property type="match status" value="1"/>
</dbReference>
<dbReference type="InterPro" id="IPR056264">
    <property type="entry name" value="R2_ABCA1-4-like"/>
</dbReference>
<dbReference type="FunFam" id="3.40.50.300:FF:002470">
    <property type="entry name" value="ABC transporter, putative"/>
    <property type="match status" value="1"/>
</dbReference>
<feature type="transmembrane region" description="Helical" evidence="7">
    <location>
        <begin position="395"/>
        <end position="415"/>
    </location>
</feature>
<feature type="transmembrane region" description="Helical" evidence="7">
    <location>
        <begin position="988"/>
        <end position="1009"/>
    </location>
</feature>
<evidence type="ECO:0000256" key="1">
    <source>
        <dbReference type="ARBA" id="ARBA00004141"/>
    </source>
</evidence>
<dbReference type="PROSITE" id="PS00211">
    <property type="entry name" value="ABC_TRANSPORTER_1"/>
    <property type="match status" value="1"/>
</dbReference>
<dbReference type="GO" id="GO:0005319">
    <property type="term" value="F:lipid transporter activity"/>
    <property type="evidence" value="ECO:0007669"/>
    <property type="project" value="TreeGrafter"/>
</dbReference>
<dbReference type="Proteomes" id="UP000504634">
    <property type="component" value="Unplaced"/>
</dbReference>
<evidence type="ECO:0000313" key="10">
    <source>
        <dbReference type="RefSeq" id="XP_030376703.1"/>
    </source>
</evidence>
<dbReference type="GO" id="GO:0016887">
    <property type="term" value="F:ATP hydrolysis activity"/>
    <property type="evidence" value="ECO:0007669"/>
    <property type="project" value="InterPro"/>
</dbReference>
<feature type="transmembrane region" description="Helical" evidence="7">
    <location>
        <begin position="297"/>
        <end position="317"/>
    </location>
</feature>
<evidence type="ECO:0000256" key="5">
    <source>
        <dbReference type="ARBA" id="ARBA00022989"/>
    </source>
</evidence>
<feature type="transmembrane region" description="Helical" evidence="7">
    <location>
        <begin position="816"/>
        <end position="837"/>
    </location>
</feature>
<dbReference type="InterPro" id="IPR003439">
    <property type="entry name" value="ABC_transporter-like_ATP-bd"/>
</dbReference>
<keyword evidence="3" id="KW-0547">Nucleotide-binding</keyword>
<accession>A0A6J2TNK8</accession>
<feature type="transmembrane region" description="Helical" evidence="7">
    <location>
        <begin position="220"/>
        <end position="243"/>
    </location>
</feature>
<evidence type="ECO:0000256" key="6">
    <source>
        <dbReference type="ARBA" id="ARBA00023136"/>
    </source>
</evidence>
<feature type="transmembrane region" description="Helical" evidence="7">
    <location>
        <begin position="1029"/>
        <end position="1054"/>
    </location>
</feature>
<dbReference type="GO" id="GO:0016020">
    <property type="term" value="C:membrane"/>
    <property type="evidence" value="ECO:0007669"/>
    <property type="project" value="UniProtKB-SubCell"/>
</dbReference>
<dbReference type="Gene3D" id="3.40.50.300">
    <property type="entry name" value="P-loop containing nucleotide triphosphate hydrolases"/>
    <property type="match status" value="2"/>
</dbReference>
<feature type="transmembrane region" description="Helical" evidence="7">
    <location>
        <begin position="20"/>
        <end position="42"/>
    </location>
</feature>
<evidence type="ECO:0000256" key="3">
    <source>
        <dbReference type="ARBA" id="ARBA00022741"/>
    </source>
</evidence>
<keyword evidence="5 7" id="KW-1133">Transmembrane helix</keyword>
<dbReference type="Pfam" id="PF12698">
    <property type="entry name" value="ABC2_membrane_3"/>
    <property type="match status" value="2"/>
</dbReference>
<dbReference type="InterPro" id="IPR017871">
    <property type="entry name" value="ABC_transporter-like_CS"/>
</dbReference>
<dbReference type="SUPFAM" id="SSF52540">
    <property type="entry name" value="P-loop containing nucleoside triphosphate hydrolases"/>
    <property type="match status" value="2"/>
</dbReference>
<reference evidence="10" key="1">
    <citation type="submission" date="2025-08" db="UniProtKB">
        <authorList>
            <consortium name="RefSeq"/>
        </authorList>
    </citation>
    <scope>IDENTIFICATION</scope>
    <source>
        <strain evidence="10">11010-0011.00</strain>
        <tissue evidence="10">Whole body</tissue>
    </source>
</reference>
<feature type="transmembrane region" description="Helical" evidence="7">
    <location>
        <begin position="1094"/>
        <end position="1114"/>
    </location>
</feature>
<dbReference type="InterPro" id="IPR013525">
    <property type="entry name" value="ABC2_TM"/>
</dbReference>
<dbReference type="PANTHER" id="PTHR19229">
    <property type="entry name" value="ATP-BINDING CASSETTE TRANSPORTER SUBFAMILY A ABCA"/>
    <property type="match status" value="1"/>
</dbReference>
<evidence type="ECO:0000256" key="4">
    <source>
        <dbReference type="ARBA" id="ARBA00022840"/>
    </source>
</evidence>
<dbReference type="FunFam" id="3.40.50.300:FF:000436">
    <property type="entry name" value="ATP binding cassette subfamily A member 9"/>
    <property type="match status" value="1"/>
</dbReference>